<evidence type="ECO:0000256" key="4">
    <source>
        <dbReference type="ARBA" id="ARBA00022839"/>
    </source>
</evidence>
<dbReference type="Gene3D" id="3.30.420.10">
    <property type="entry name" value="Ribonuclease H-like superfamily/Ribonuclease H"/>
    <property type="match status" value="1"/>
</dbReference>
<gene>
    <name evidence="6" type="ORF">RUM44_013096</name>
</gene>
<dbReference type="InterPro" id="IPR022894">
    <property type="entry name" value="Oligoribonuclease"/>
</dbReference>
<keyword evidence="3" id="KW-0378">Hydrolase</keyword>
<dbReference type="InterPro" id="IPR036397">
    <property type="entry name" value="RNaseH_sf"/>
</dbReference>
<keyword evidence="4" id="KW-0269">Exonuclease</keyword>
<dbReference type="SUPFAM" id="SSF53098">
    <property type="entry name" value="Ribonuclease H-like"/>
    <property type="match status" value="1"/>
</dbReference>
<sequence>MPLNFLLKSTKLSTYMTVKNILPFLGRKLWSNSYNTRIMNKYVWIDLEMTGLDPNTDTILEVACLVTAPDMKPLDAGVNLVLHQEKRVLDSMNEWCMEHHTESGLVEACKASNITLPEAEAIVYKYILGHSSKAGRNYLAGNSVYTDLLFLKKYMPSVASTLHYRILDISSIKIIATDWFGTNVQIKKKKTHRSLDDIKESIQELQNYRRTIFK</sequence>
<evidence type="ECO:0000256" key="1">
    <source>
        <dbReference type="ARBA" id="ARBA00009921"/>
    </source>
</evidence>
<evidence type="ECO:0000259" key="5">
    <source>
        <dbReference type="SMART" id="SM00479"/>
    </source>
</evidence>
<accession>A0ABR1BD72</accession>
<keyword evidence="2" id="KW-0540">Nuclease</keyword>
<organism evidence="6 7">
    <name type="scientific">Polyplax serrata</name>
    <name type="common">Common mouse louse</name>
    <dbReference type="NCBI Taxonomy" id="468196"/>
    <lineage>
        <taxon>Eukaryota</taxon>
        <taxon>Metazoa</taxon>
        <taxon>Ecdysozoa</taxon>
        <taxon>Arthropoda</taxon>
        <taxon>Hexapoda</taxon>
        <taxon>Insecta</taxon>
        <taxon>Pterygota</taxon>
        <taxon>Neoptera</taxon>
        <taxon>Paraneoptera</taxon>
        <taxon>Psocodea</taxon>
        <taxon>Troctomorpha</taxon>
        <taxon>Phthiraptera</taxon>
        <taxon>Anoplura</taxon>
        <taxon>Polyplacidae</taxon>
        <taxon>Polyplax</taxon>
    </lineage>
</organism>
<evidence type="ECO:0000313" key="6">
    <source>
        <dbReference type="EMBL" id="KAK6641385.1"/>
    </source>
</evidence>
<dbReference type="PANTHER" id="PTHR11046:SF0">
    <property type="entry name" value="OLIGORIBONUCLEASE, MITOCHONDRIAL"/>
    <property type="match status" value="1"/>
</dbReference>
<dbReference type="SMART" id="SM00479">
    <property type="entry name" value="EXOIII"/>
    <property type="match status" value="1"/>
</dbReference>
<dbReference type="Proteomes" id="UP001359485">
    <property type="component" value="Unassembled WGS sequence"/>
</dbReference>
<feature type="domain" description="Exonuclease" evidence="5">
    <location>
        <begin position="41"/>
        <end position="214"/>
    </location>
</feature>
<dbReference type="InterPro" id="IPR012337">
    <property type="entry name" value="RNaseH-like_sf"/>
</dbReference>
<dbReference type="EMBL" id="JAWJWF010000001">
    <property type="protein sequence ID" value="KAK6641385.1"/>
    <property type="molecule type" value="Genomic_DNA"/>
</dbReference>
<keyword evidence="7" id="KW-1185">Reference proteome</keyword>
<dbReference type="Pfam" id="PF00929">
    <property type="entry name" value="RNase_T"/>
    <property type="match status" value="1"/>
</dbReference>
<comment type="similarity">
    <text evidence="1">Belongs to the oligoribonuclease family.</text>
</comment>
<evidence type="ECO:0000256" key="2">
    <source>
        <dbReference type="ARBA" id="ARBA00022722"/>
    </source>
</evidence>
<reference evidence="6 7" key="1">
    <citation type="submission" date="2023-09" db="EMBL/GenBank/DDBJ databases">
        <title>Genomes of two closely related lineages of the louse Polyplax serrata with different host specificities.</title>
        <authorList>
            <person name="Martinu J."/>
            <person name="Tarabai H."/>
            <person name="Stefka J."/>
            <person name="Hypsa V."/>
        </authorList>
    </citation>
    <scope>NUCLEOTIDE SEQUENCE [LARGE SCALE GENOMIC DNA]</scope>
    <source>
        <strain evidence="6">98ZLc_SE</strain>
    </source>
</reference>
<dbReference type="CDD" id="cd06135">
    <property type="entry name" value="Orn"/>
    <property type="match status" value="1"/>
</dbReference>
<protein>
    <recommendedName>
        <fullName evidence="5">Exonuclease domain-containing protein</fullName>
    </recommendedName>
</protein>
<evidence type="ECO:0000256" key="3">
    <source>
        <dbReference type="ARBA" id="ARBA00022801"/>
    </source>
</evidence>
<name>A0ABR1BD72_POLSC</name>
<evidence type="ECO:0000313" key="7">
    <source>
        <dbReference type="Proteomes" id="UP001359485"/>
    </source>
</evidence>
<comment type="caution">
    <text evidence="6">The sequence shown here is derived from an EMBL/GenBank/DDBJ whole genome shotgun (WGS) entry which is preliminary data.</text>
</comment>
<dbReference type="InterPro" id="IPR013520">
    <property type="entry name" value="Ribonucl_H"/>
</dbReference>
<proteinExistence type="inferred from homology"/>
<dbReference type="PANTHER" id="PTHR11046">
    <property type="entry name" value="OLIGORIBONUCLEASE, MITOCHONDRIAL"/>
    <property type="match status" value="1"/>
</dbReference>
<dbReference type="NCBIfam" id="NF003765">
    <property type="entry name" value="PRK05359.1"/>
    <property type="match status" value="1"/>
</dbReference>